<organism evidence="10 11">
    <name type="scientific">Oedothorax gibbosus</name>
    <dbReference type="NCBI Taxonomy" id="931172"/>
    <lineage>
        <taxon>Eukaryota</taxon>
        <taxon>Metazoa</taxon>
        <taxon>Ecdysozoa</taxon>
        <taxon>Arthropoda</taxon>
        <taxon>Chelicerata</taxon>
        <taxon>Arachnida</taxon>
        <taxon>Araneae</taxon>
        <taxon>Araneomorphae</taxon>
        <taxon>Entelegynae</taxon>
        <taxon>Araneoidea</taxon>
        <taxon>Linyphiidae</taxon>
        <taxon>Erigoninae</taxon>
        <taxon>Oedothorax</taxon>
    </lineage>
</organism>
<evidence type="ECO:0000256" key="8">
    <source>
        <dbReference type="ARBA" id="ARBA00031072"/>
    </source>
</evidence>
<feature type="transmembrane region" description="Helical" evidence="9">
    <location>
        <begin position="44"/>
        <end position="72"/>
    </location>
</feature>
<accession>A0AAV6V9W3</accession>
<sequence>MSGRMRFRREKGGEVVAYSEGAVRHNAVLLEYCRTSMAALSGSAAGVVGLTGLLGFAFYGLTAAALWLFLLAKAGAKWDTFFRSRTQLLTSGFFGGLITYILFWTFLFGMVHVY</sequence>
<proteinExistence type="inferred from homology"/>
<evidence type="ECO:0000256" key="7">
    <source>
        <dbReference type="ARBA" id="ARBA00023136"/>
    </source>
</evidence>
<keyword evidence="4 9" id="KW-0812">Transmembrane</keyword>
<dbReference type="AlphaFoldDB" id="A0AAV6V9W3"/>
<dbReference type="GO" id="GO:0072546">
    <property type="term" value="C:EMC complex"/>
    <property type="evidence" value="ECO:0007669"/>
    <property type="project" value="InterPro"/>
</dbReference>
<dbReference type="GO" id="GO:0000045">
    <property type="term" value="P:autophagosome assembly"/>
    <property type="evidence" value="ECO:0007669"/>
    <property type="project" value="TreeGrafter"/>
</dbReference>
<dbReference type="PANTHER" id="PTHR20994">
    <property type="entry name" value="ER MEMBRANE PROTEIN COMPLEX SUBUNIT 6"/>
    <property type="match status" value="1"/>
</dbReference>
<keyword evidence="5" id="KW-0256">Endoplasmic reticulum</keyword>
<keyword evidence="11" id="KW-1185">Reference proteome</keyword>
<protein>
    <recommendedName>
        <fullName evidence="3">ER membrane protein complex subunit 6</fullName>
    </recommendedName>
    <alternativeName>
        <fullName evidence="8">Transmembrane protein 93</fullName>
    </alternativeName>
</protein>
<evidence type="ECO:0000256" key="5">
    <source>
        <dbReference type="ARBA" id="ARBA00022824"/>
    </source>
</evidence>
<dbReference type="EMBL" id="JAFNEN010000119">
    <property type="protein sequence ID" value="KAG8193510.1"/>
    <property type="molecule type" value="Genomic_DNA"/>
</dbReference>
<evidence type="ECO:0000256" key="9">
    <source>
        <dbReference type="SAM" id="Phobius"/>
    </source>
</evidence>
<reference evidence="10 11" key="1">
    <citation type="journal article" date="2022" name="Nat. Ecol. Evol.">
        <title>A masculinizing supergene underlies an exaggerated male reproductive morph in a spider.</title>
        <authorList>
            <person name="Hendrickx F."/>
            <person name="De Corte Z."/>
            <person name="Sonet G."/>
            <person name="Van Belleghem S.M."/>
            <person name="Kostlbacher S."/>
            <person name="Vangestel C."/>
        </authorList>
    </citation>
    <scope>NUCLEOTIDE SEQUENCE [LARGE SCALE GENOMIC DNA]</scope>
    <source>
        <strain evidence="10">W744_W776</strain>
    </source>
</reference>
<evidence type="ECO:0000256" key="3">
    <source>
        <dbReference type="ARBA" id="ARBA00020827"/>
    </source>
</evidence>
<gene>
    <name evidence="10" type="ORF">JTE90_003722</name>
</gene>
<keyword evidence="7 9" id="KW-0472">Membrane</keyword>
<dbReference type="PANTHER" id="PTHR20994:SF0">
    <property type="entry name" value="ER MEMBRANE PROTEIN COMPLEX SUBUNIT 6"/>
    <property type="match status" value="1"/>
</dbReference>
<feature type="transmembrane region" description="Helical" evidence="9">
    <location>
        <begin position="92"/>
        <end position="113"/>
    </location>
</feature>
<dbReference type="GO" id="GO:0034975">
    <property type="term" value="P:protein folding in endoplasmic reticulum"/>
    <property type="evidence" value="ECO:0007669"/>
    <property type="project" value="TreeGrafter"/>
</dbReference>
<comment type="similarity">
    <text evidence="2">Belongs to the EMC6 family.</text>
</comment>
<keyword evidence="6 9" id="KW-1133">Transmembrane helix</keyword>
<evidence type="ECO:0000313" key="10">
    <source>
        <dbReference type="EMBL" id="KAG8193510.1"/>
    </source>
</evidence>
<dbReference type="InterPro" id="IPR029008">
    <property type="entry name" value="EMC6-like"/>
</dbReference>
<dbReference type="Proteomes" id="UP000827092">
    <property type="component" value="Unassembled WGS sequence"/>
</dbReference>
<dbReference type="Pfam" id="PF07019">
    <property type="entry name" value="EMC6"/>
    <property type="match status" value="1"/>
</dbReference>
<evidence type="ECO:0000256" key="4">
    <source>
        <dbReference type="ARBA" id="ARBA00022692"/>
    </source>
</evidence>
<evidence type="ECO:0000313" key="11">
    <source>
        <dbReference type="Proteomes" id="UP000827092"/>
    </source>
</evidence>
<evidence type="ECO:0000256" key="2">
    <source>
        <dbReference type="ARBA" id="ARBA00009436"/>
    </source>
</evidence>
<evidence type="ECO:0000256" key="6">
    <source>
        <dbReference type="ARBA" id="ARBA00022989"/>
    </source>
</evidence>
<dbReference type="InterPro" id="IPR008504">
    <property type="entry name" value="Emc6"/>
</dbReference>
<comment type="subcellular location">
    <subcellularLocation>
        <location evidence="1">Endoplasmic reticulum membrane</location>
        <topology evidence="1">Multi-pass membrane protein</topology>
    </subcellularLocation>
</comment>
<name>A0AAV6V9W3_9ARAC</name>
<comment type="caution">
    <text evidence="10">The sequence shown here is derived from an EMBL/GenBank/DDBJ whole genome shotgun (WGS) entry which is preliminary data.</text>
</comment>
<evidence type="ECO:0000256" key="1">
    <source>
        <dbReference type="ARBA" id="ARBA00004477"/>
    </source>
</evidence>